<dbReference type="PANTHER" id="PTHR12606:SF10">
    <property type="entry name" value="SENTRIN-SPECIFIC PROTEASE 5"/>
    <property type="match status" value="1"/>
</dbReference>
<keyword evidence="3 11" id="KW-0645">Protease</keyword>
<dbReference type="GO" id="GO:0006508">
    <property type="term" value="P:proteolysis"/>
    <property type="evidence" value="ECO:0007669"/>
    <property type="project" value="UniProtKB-KW"/>
</dbReference>
<evidence type="ECO:0000256" key="6">
    <source>
        <dbReference type="ARBA" id="ARBA00022807"/>
    </source>
</evidence>
<dbReference type="PROSITE" id="PS50600">
    <property type="entry name" value="ULP_PROTEASE"/>
    <property type="match status" value="1"/>
</dbReference>
<dbReference type="GO" id="GO:0016929">
    <property type="term" value="F:deSUMOylase activity"/>
    <property type="evidence" value="ECO:0007669"/>
    <property type="project" value="TreeGrafter"/>
</dbReference>
<comment type="similarity">
    <text evidence="2">Belongs to the peptidase C48 family.</text>
</comment>
<feature type="compositionally biased region" description="Low complexity" evidence="8">
    <location>
        <begin position="263"/>
        <end position="276"/>
    </location>
</feature>
<feature type="domain" description="Ubiquitin-like protease family profile" evidence="9">
    <location>
        <begin position="442"/>
        <end position="599"/>
    </location>
</feature>
<accession>A0A6P8G3J2</accession>
<dbReference type="Gene3D" id="3.40.395.10">
    <property type="entry name" value="Adenoviral Proteinase, Chain A"/>
    <property type="match status" value="1"/>
</dbReference>
<feature type="compositionally biased region" description="Acidic residues" evidence="8">
    <location>
        <begin position="213"/>
        <end position="223"/>
    </location>
</feature>
<protein>
    <submittedName>
        <fullName evidence="11">Sentrin-specific protease 5</fullName>
    </submittedName>
</protein>
<dbReference type="GeneID" id="105912927"/>
<proteinExistence type="inferred from homology"/>
<keyword evidence="4" id="KW-0833">Ubl conjugation pathway</keyword>
<evidence type="ECO:0000259" key="9">
    <source>
        <dbReference type="PROSITE" id="PS50600"/>
    </source>
</evidence>
<dbReference type="Proteomes" id="UP000515152">
    <property type="component" value="Chromosome 10"/>
</dbReference>
<dbReference type="GO" id="GO:0016926">
    <property type="term" value="P:protein desumoylation"/>
    <property type="evidence" value="ECO:0007669"/>
    <property type="project" value="TreeGrafter"/>
</dbReference>
<reference evidence="11" key="1">
    <citation type="submission" date="2025-08" db="UniProtKB">
        <authorList>
            <consortium name="RefSeq"/>
        </authorList>
    </citation>
    <scope>IDENTIFICATION</scope>
</reference>
<evidence type="ECO:0000256" key="5">
    <source>
        <dbReference type="ARBA" id="ARBA00022801"/>
    </source>
</evidence>
<dbReference type="InterPro" id="IPR038765">
    <property type="entry name" value="Papain-like_cys_pep_sf"/>
</dbReference>
<dbReference type="OrthoDB" id="1939479at2759"/>
<gene>
    <name evidence="11" type="primary">senp5</name>
</gene>
<keyword evidence="5" id="KW-0378">Hydrolase</keyword>
<dbReference type="KEGG" id="char:105912927"/>
<keyword evidence="6" id="KW-0788">Thiol protease</keyword>
<feature type="compositionally biased region" description="Low complexity" evidence="8">
    <location>
        <begin position="244"/>
        <end position="256"/>
    </location>
</feature>
<dbReference type="PANTHER" id="PTHR12606">
    <property type="entry name" value="SENTRIN/SUMO-SPECIFIC PROTEASE"/>
    <property type="match status" value="1"/>
</dbReference>
<sequence length="630" mass="70641">MRCMFSQQHRGPSRKGSAENHRRTRSIVNHRRTRGIENHRRTRSIENRRGARKAKHVSRVSTLRGKHLRADVLTYLSSFGPETRGLIRQVHAGTLLKQSSPCPQNPLRNGPPAEMRVPEHSSPDPDASPPAPAPAQTPENGRSRRRRMPKTCECCGNNSKLAGVGRGLATDKMASHSHLGAKRRGRRKKEESVSKVTTQTEMTVDMQEAGLGPEEEEEEEEGEGEGRGQDQGQAESCVEAPHQEVTAAEMEQTTATEADESDQQAANQAPALPPNQSHDQTVGESGASDPALPGMVNGTVASSGVEAPLPSDGEMEVEPPLHPPSPQAQLNHCVTPLWDHHYCKIPLDLLPTTATPPHTHTLTPPPDNHEGVVDIIHEYLEDFYGKYGSFIPLCEAEIQNYLTKKYNTDLSDRKMINSEVAKYKAGLATASMLHFRVSHNKHILTLEDLSTLDDQNWVNDQVINMYGELIMEAASHKVHFFNSFFYRQLVAKGYEGVKRWTKKVDLFSKRLLLVPLHLEVHWSLVMVDVTSKSIHFYDSQGIMFKYAVDNLLRYLVAEAKEKKQVGFQKGWKMSISKCIPQQKNDSDCGVFVLEYCKCLAQKQPLQFSQEDMPNSRKRIYQELCEGKLKD</sequence>
<dbReference type="GO" id="GO:0005730">
    <property type="term" value="C:nucleolus"/>
    <property type="evidence" value="ECO:0007669"/>
    <property type="project" value="UniProtKB-SubCell"/>
</dbReference>
<dbReference type="AlphaFoldDB" id="A0A6P8G3J2"/>
<evidence type="ECO:0000313" key="10">
    <source>
        <dbReference type="Proteomes" id="UP000515152"/>
    </source>
</evidence>
<keyword evidence="10" id="KW-1185">Reference proteome</keyword>
<dbReference type="FunFam" id="3.40.395.10:FF:000002">
    <property type="entry name" value="Putative sentrin-specific protease 5"/>
    <property type="match status" value="1"/>
</dbReference>
<dbReference type="SUPFAM" id="SSF54001">
    <property type="entry name" value="Cysteine proteinases"/>
    <property type="match status" value="1"/>
</dbReference>
<feature type="compositionally biased region" description="Pro residues" evidence="8">
    <location>
        <begin position="126"/>
        <end position="135"/>
    </location>
</feature>
<evidence type="ECO:0000256" key="2">
    <source>
        <dbReference type="ARBA" id="ARBA00005234"/>
    </source>
</evidence>
<evidence type="ECO:0000256" key="1">
    <source>
        <dbReference type="ARBA" id="ARBA00004604"/>
    </source>
</evidence>
<organism evidence="10 11">
    <name type="scientific">Clupea harengus</name>
    <name type="common">Atlantic herring</name>
    <dbReference type="NCBI Taxonomy" id="7950"/>
    <lineage>
        <taxon>Eukaryota</taxon>
        <taxon>Metazoa</taxon>
        <taxon>Chordata</taxon>
        <taxon>Craniata</taxon>
        <taxon>Vertebrata</taxon>
        <taxon>Euteleostomi</taxon>
        <taxon>Actinopterygii</taxon>
        <taxon>Neopterygii</taxon>
        <taxon>Teleostei</taxon>
        <taxon>Clupei</taxon>
        <taxon>Clupeiformes</taxon>
        <taxon>Clupeoidei</taxon>
        <taxon>Clupeidae</taxon>
        <taxon>Clupea</taxon>
    </lineage>
</organism>
<evidence type="ECO:0000313" key="11">
    <source>
        <dbReference type="RefSeq" id="XP_031430077.1"/>
    </source>
</evidence>
<dbReference type="Pfam" id="PF02902">
    <property type="entry name" value="Peptidase_C48"/>
    <property type="match status" value="1"/>
</dbReference>
<feature type="compositionally biased region" description="Polar residues" evidence="8">
    <location>
        <begin position="1"/>
        <end position="10"/>
    </location>
</feature>
<evidence type="ECO:0000256" key="4">
    <source>
        <dbReference type="ARBA" id="ARBA00022786"/>
    </source>
</evidence>
<dbReference type="RefSeq" id="XP_031430077.1">
    <property type="nucleotide sequence ID" value="XM_031574217.2"/>
</dbReference>
<evidence type="ECO:0000256" key="3">
    <source>
        <dbReference type="ARBA" id="ARBA00022670"/>
    </source>
</evidence>
<comment type="subcellular location">
    <subcellularLocation>
        <location evidence="1">Nucleus</location>
        <location evidence="1">Nucleolus</location>
    </subcellularLocation>
</comment>
<feature type="region of interest" description="Disordered" evidence="8">
    <location>
        <begin position="1"/>
        <end position="25"/>
    </location>
</feature>
<name>A0A6P8G3J2_CLUHA</name>
<dbReference type="InterPro" id="IPR003653">
    <property type="entry name" value="Peptidase_C48_C"/>
</dbReference>
<feature type="region of interest" description="Disordered" evidence="8">
    <location>
        <begin position="97"/>
        <end position="328"/>
    </location>
</feature>
<dbReference type="CTD" id="205564"/>
<dbReference type="InterPro" id="IPR045577">
    <property type="entry name" value="SENP3_5_cons_dom"/>
</dbReference>
<evidence type="ECO:0000256" key="8">
    <source>
        <dbReference type="SAM" id="MobiDB-lite"/>
    </source>
</evidence>
<keyword evidence="7" id="KW-0539">Nucleus</keyword>
<dbReference type="Pfam" id="PF19722">
    <property type="entry name" value="SENP3_5_N"/>
    <property type="match status" value="1"/>
</dbReference>
<evidence type="ECO:0000256" key="7">
    <source>
        <dbReference type="ARBA" id="ARBA00023242"/>
    </source>
</evidence>